<evidence type="ECO:0000256" key="2">
    <source>
        <dbReference type="ARBA" id="ARBA00023125"/>
    </source>
</evidence>
<dbReference type="eggNOG" id="COG1309">
    <property type="taxonomic scope" value="Bacteria"/>
</dbReference>
<feature type="domain" description="HTH tetR-type" evidence="5">
    <location>
        <begin position="1"/>
        <end position="55"/>
    </location>
</feature>
<dbReference type="PRINTS" id="PR00455">
    <property type="entry name" value="HTHTETR"/>
</dbReference>
<accession>A0A073B0Y2</accession>
<evidence type="ECO:0000313" key="6">
    <source>
        <dbReference type="EMBL" id="KEI44957.1"/>
    </source>
</evidence>
<dbReference type="GO" id="GO:0003700">
    <property type="term" value="F:DNA-binding transcription factor activity"/>
    <property type="evidence" value="ECO:0007669"/>
    <property type="project" value="TreeGrafter"/>
</dbReference>
<dbReference type="InterPro" id="IPR001647">
    <property type="entry name" value="HTH_TetR"/>
</dbReference>
<dbReference type="OrthoDB" id="4726108at2"/>
<dbReference type="STRING" id="28042.GU90_06985"/>
<dbReference type="Pfam" id="PF00440">
    <property type="entry name" value="TetR_N"/>
    <property type="match status" value="1"/>
</dbReference>
<dbReference type="SUPFAM" id="SSF46689">
    <property type="entry name" value="Homeodomain-like"/>
    <property type="match status" value="1"/>
</dbReference>
<name>A0A073B0Y2_9PSEU</name>
<comment type="caution">
    <text evidence="6">The sequence shown here is derived from an EMBL/GenBank/DDBJ whole genome shotgun (WGS) entry which is preliminary data.</text>
</comment>
<dbReference type="InterPro" id="IPR009057">
    <property type="entry name" value="Homeodomain-like_sf"/>
</dbReference>
<dbReference type="EMBL" id="JNVU01000017">
    <property type="protein sequence ID" value="KEI44957.1"/>
    <property type="molecule type" value="Genomic_DNA"/>
</dbReference>
<dbReference type="Gene3D" id="1.10.357.10">
    <property type="entry name" value="Tetracycline Repressor, domain 2"/>
    <property type="match status" value="1"/>
</dbReference>
<keyword evidence="3" id="KW-0804">Transcription</keyword>
<dbReference type="PANTHER" id="PTHR30055:SF234">
    <property type="entry name" value="HTH-TYPE TRANSCRIPTIONAL REGULATOR BETI"/>
    <property type="match status" value="1"/>
</dbReference>
<evidence type="ECO:0000259" key="5">
    <source>
        <dbReference type="PROSITE" id="PS50977"/>
    </source>
</evidence>
<evidence type="ECO:0000256" key="4">
    <source>
        <dbReference type="PROSITE-ProRule" id="PRU00335"/>
    </source>
</evidence>
<feature type="DNA-binding region" description="H-T-H motif" evidence="4">
    <location>
        <begin position="18"/>
        <end position="37"/>
    </location>
</feature>
<dbReference type="GO" id="GO:0000976">
    <property type="term" value="F:transcription cis-regulatory region binding"/>
    <property type="evidence" value="ECO:0007669"/>
    <property type="project" value="TreeGrafter"/>
</dbReference>
<evidence type="ECO:0000256" key="1">
    <source>
        <dbReference type="ARBA" id="ARBA00023015"/>
    </source>
</evidence>
<gene>
    <name evidence="6" type="ORF">GU90_06985</name>
</gene>
<dbReference type="AlphaFoldDB" id="A0A073B0Y2"/>
<proteinExistence type="predicted"/>
<sequence>MLRAATEVFAEAGFQAARIEQIARRAGVTRQSVYELFGNKTALFVAAVTRAENHAFDALSQEVLEPVDEELPAVARRGYARLFAYVADNPEVYDLLHVAERSGNPALSRLCERLAPIYAEASRRRFQAEGVSSGRADNALIALYFAMTEAMVLVSRRPDSPDPQALIELLTEFTIGGISRILRRKPEVIERLR</sequence>
<dbReference type="PANTHER" id="PTHR30055">
    <property type="entry name" value="HTH-TYPE TRANSCRIPTIONAL REGULATOR RUTR"/>
    <property type="match status" value="1"/>
</dbReference>
<dbReference type="Proteomes" id="UP000031419">
    <property type="component" value="Unassembled WGS sequence"/>
</dbReference>
<evidence type="ECO:0000256" key="3">
    <source>
        <dbReference type="ARBA" id="ARBA00023163"/>
    </source>
</evidence>
<keyword evidence="2 4" id="KW-0238">DNA-binding</keyword>
<dbReference type="PROSITE" id="PS50977">
    <property type="entry name" value="HTH_TETR_2"/>
    <property type="match status" value="1"/>
</dbReference>
<evidence type="ECO:0000313" key="7">
    <source>
        <dbReference type="Proteomes" id="UP000031419"/>
    </source>
</evidence>
<dbReference type="InterPro" id="IPR050109">
    <property type="entry name" value="HTH-type_TetR-like_transc_reg"/>
</dbReference>
<keyword evidence="7" id="KW-1185">Reference proteome</keyword>
<organism evidence="6 7">
    <name type="scientific">Saccharopolyspora rectivirgula</name>
    <dbReference type="NCBI Taxonomy" id="28042"/>
    <lineage>
        <taxon>Bacteria</taxon>
        <taxon>Bacillati</taxon>
        <taxon>Actinomycetota</taxon>
        <taxon>Actinomycetes</taxon>
        <taxon>Pseudonocardiales</taxon>
        <taxon>Pseudonocardiaceae</taxon>
        <taxon>Saccharopolyspora</taxon>
    </lineage>
</organism>
<protein>
    <submittedName>
        <fullName evidence="6">TetR family transcriptional regulator</fullName>
    </submittedName>
</protein>
<reference evidence="6 7" key="1">
    <citation type="submission" date="2014-06" db="EMBL/GenBank/DDBJ databases">
        <title>Saccharopolyspora rectivirgula DSM-43113 Genome sequencing.</title>
        <authorList>
            <person name="Barrera C."/>
            <person name="Millon L."/>
            <person name="Rognon B."/>
            <person name="Zaugg C."/>
            <person name="Monod M."/>
        </authorList>
    </citation>
    <scope>NUCLEOTIDE SEQUENCE [LARGE SCALE GENOMIC DNA]</scope>
    <source>
        <strain evidence="6 7">DSM 43113</strain>
    </source>
</reference>
<keyword evidence="1" id="KW-0805">Transcription regulation</keyword>